<name>A0A7N5JQ76_AILME</name>
<feature type="compositionally biased region" description="Basic residues" evidence="1">
    <location>
        <begin position="32"/>
        <end position="42"/>
    </location>
</feature>
<evidence type="ECO:0000313" key="4">
    <source>
        <dbReference type="Proteomes" id="UP000008912"/>
    </source>
</evidence>
<evidence type="ECO:0000256" key="1">
    <source>
        <dbReference type="SAM" id="MobiDB-lite"/>
    </source>
</evidence>
<dbReference type="PROSITE" id="PS51257">
    <property type="entry name" value="PROKAR_LIPOPROTEIN"/>
    <property type="match status" value="1"/>
</dbReference>
<proteinExistence type="predicted"/>
<sequence length="111" mass="11681">MSGARDVGWVAAGLVLGAGACYCIYKLTRGQRQHSRGLRLRPSRSAGEATGCAAGGRDGRPGLGVIAGVKVEDSRRSWLSRARKEAEPGEGGRLLSMARWRSPRAEDGSSA</sequence>
<reference evidence="3" key="3">
    <citation type="submission" date="2025-09" db="UniProtKB">
        <authorList>
            <consortium name="Ensembl"/>
        </authorList>
    </citation>
    <scope>IDENTIFICATION</scope>
</reference>
<feature type="region of interest" description="Disordered" evidence="1">
    <location>
        <begin position="77"/>
        <end position="111"/>
    </location>
</feature>
<dbReference type="InParanoid" id="A0A7N5JQ76"/>
<keyword evidence="2" id="KW-0472">Membrane</keyword>
<reference evidence="3 4" key="1">
    <citation type="journal article" date="2010" name="Nature">
        <title>The sequence and de novo assembly of the giant panda genome.</title>
        <authorList>
            <person name="Li R."/>
            <person name="Fan W."/>
            <person name="Tian G."/>
            <person name="Zhu H."/>
            <person name="He L."/>
            <person name="Cai J."/>
            <person name="Huang Q."/>
            <person name="Cai Q."/>
            <person name="Li B."/>
            <person name="Bai Y."/>
            <person name="Zhang Z."/>
            <person name="Zhang Y."/>
            <person name="Wang W."/>
            <person name="Li J."/>
            <person name="Wei F."/>
            <person name="Li H."/>
            <person name="Jian M."/>
            <person name="Li J."/>
            <person name="Zhang Z."/>
            <person name="Nielsen R."/>
            <person name="Li D."/>
            <person name="Gu W."/>
            <person name="Yang Z."/>
            <person name="Xuan Z."/>
            <person name="Ryder O.A."/>
            <person name="Leung F.C."/>
            <person name="Zhou Y."/>
            <person name="Cao J."/>
            <person name="Sun X."/>
            <person name="Fu Y."/>
            <person name="Fang X."/>
            <person name="Guo X."/>
            <person name="Wang B."/>
            <person name="Hou R."/>
            <person name="Shen F."/>
            <person name="Mu B."/>
            <person name="Ni P."/>
            <person name="Lin R."/>
            <person name="Qian W."/>
            <person name="Wang G."/>
            <person name="Yu C."/>
            <person name="Nie W."/>
            <person name="Wang J."/>
            <person name="Wu Z."/>
            <person name="Liang H."/>
            <person name="Min J."/>
            <person name="Wu Q."/>
            <person name="Cheng S."/>
            <person name="Ruan J."/>
            <person name="Wang M."/>
            <person name="Shi Z."/>
            <person name="Wen M."/>
            <person name="Liu B."/>
            <person name="Ren X."/>
            <person name="Zheng H."/>
            <person name="Dong D."/>
            <person name="Cook K."/>
            <person name="Shan G."/>
            <person name="Zhang H."/>
            <person name="Kosiol C."/>
            <person name="Xie X."/>
            <person name="Lu Z."/>
            <person name="Zheng H."/>
            <person name="Li Y."/>
            <person name="Steiner C.C."/>
            <person name="Lam T.T."/>
            <person name="Lin S."/>
            <person name="Zhang Q."/>
            <person name="Li G."/>
            <person name="Tian J."/>
            <person name="Gong T."/>
            <person name="Liu H."/>
            <person name="Zhang D."/>
            <person name="Fang L."/>
            <person name="Ye C."/>
            <person name="Zhang J."/>
            <person name="Hu W."/>
            <person name="Xu A."/>
            <person name="Ren Y."/>
            <person name="Zhang G."/>
            <person name="Bruford M.W."/>
            <person name="Li Q."/>
            <person name="Ma L."/>
            <person name="Guo Y."/>
            <person name="An N."/>
            <person name="Hu Y."/>
            <person name="Zheng Y."/>
            <person name="Shi Y."/>
            <person name="Li Z."/>
            <person name="Liu Q."/>
            <person name="Chen Y."/>
            <person name="Zhao J."/>
            <person name="Qu N."/>
            <person name="Zhao S."/>
            <person name="Tian F."/>
            <person name="Wang X."/>
            <person name="Wang H."/>
            <person name="Xu L."/>
            <person name="Liu X."/>
            <person name="Vinar T."/>
            <person name="Wang Y."/>
            <person name="Lam T.W."/>
            <person name="Yiu S.M."/>
            <person name="Liu S."/>
            <person name="Zhang H."/>
            <person name="Li D."/>
            <person name="Huang Y."/>
            <person name="Wang X."/>
            <person name="Yang G."/>
            <person name="Jiang Z."/>
            <person name="Wang J."/>
            <person name="Qin N."/>
            <person name="Li L."/>
            <person name="Li J."/>
            <person name="Bolund L."/>
            <person name="Kristiansen K."/>
            <person name="Wong G.K."/>
            <person name="Olson M."/>
            <person name="Zhang X."/>
            <person name="Li S."/>
            <person name="Yang H."/>
            <person name="Wang J."/>
            <person name="Wang J."/>
        </authorList>
    </citation>
    <scope>NUCLEOTIDE SEQUENCE [LARGE SCALE GENOMIC DNA]</scope>
</reference>
<accession>A0A7N5JQ76</accession>
<dbReference type="Ensembl" id="ENSAMET00000030863.1">
    <property type="protein sequence ID" value="ENSAMEP00000028635.1"/>
    <property type="gene ID" value="ENSAMEG00000028065.1"/>
</dbReference>
<protein>
    <submittedName>
        <fullName evidence="3">Uncharacterized protein</fullName>
    </submittedName>
</protein>
<dbReference type="AlphaFoldDB" id="A0A7N5JQ76"/>
<feature type="region of interest" description="Disordered" evidence="1">
    <location>
        <begin position="32"/>
        <end position="57"/>
    </location>
</feature>
<keyword evidence="2" id="KW-1133">Transmembrane helix</keyword>
<feature type="transmembrane region" description="Helical" evidence="2">
    <location>
        <begin position="6"/>
        <end position="25"/>
    </location>
</feature>
<evidence type="ECO:0000313" key="3">
    <source>
        <dbReference type="Ensembl" id="ENSAMEP00000028635.1"/>
    </source>
</evidence>
<reference evidence="3" key="2">
    <citation type="submission" date="2025-08" db="UniProtKB">
        <authorList>
            <consortium name="Ensembl"/>
        </authorList>
    </citation>
    <scope>IDENTIFICATION</scope>
</reference>
<dbReference type="Proteomes" id="UP000008912">
    <property type="component" value="Unassembled WGS sequence"/>
</dbReference>
<feature type="compositionally biased region" description="Basic and acidic residues" evidence="1">
    <location>
        <begin position="77"/>
        <end position="87"/>
    </location>
</feature>
<organism evidence="3 4">
    <name type="scientific">Ailuropoda melanoleuca</name>
    <name type="common">Giant panda</name>
    <dbReference type="NCBI Taxonomy" id="9646"/>
    <lineage>
        <taxon>Eukaryota</taxon>
        <taxon>Metazoa</taxon>
        <taxon>Chordata</taxon>
        <taxon>Craniata</taxon>
        <taxon>Vertebrata</taxon>
        <taxon>Euteleostomi</taxon>
        <taxon>Mammalia</taxon>
        <taxon>Eutheria</taxon>
        <taxon>Laurasiatheria</taxon>
        <taxon>Carnivora</taxon>
        <taxon>Caniformia</taxon>
        <taxon>Ursidae</taxon>
        <taxon>Ailuropoda</taxon>
    </lineage>
</organism>
<keyword evidence="4" id="KW-1185">Reference proteome</keyword>
<evidence type="ECO:0000256" key="2">
    <source>
        <dbReference type="SAM" id="Phobius"/>
    </source>
</evidence>
<keyword evidence="2" id="KW-0812">Transmembrane</keyword>